<organism evidence="6 7">
    <name type="scientific">Zygosaccharomyces rouxii</name>
    <dbReference type="NCBI Taxonomy" id="4956"/>
    <lineage>
        <taxon>Eukaryota</taxon>
        <taxon>Fungi</taxon>
        <taxon>Dikarya</taxon>
        <taxon>Ascomycota</taxon>
        <taxon>Saccharomycotina</taxon>
        <taxon>Saccharomycetes</taxon>
        <taxon>Saccharomycetales</taxon>
        <taxon>Saccharomycetaceae</taxon>
        <taxon>Zygosaccharomyces</taxon>
    </lineage>
</organism>
<dbReference type="SUPFAM" id="SSF50630">
    <property type="entry name" value="Acid proteases"/>
    <property type="match status" value="1"/>
</dbReference>
<name>A0A1Q2ZTJ3_ZYGRO</name>
<evidence type="ECO:0000313" key="6">
    <source>
        <dbReference type="EMBL" id="GAV46694.1"/>
    </source>
</evidence>
<feature type="domain" description="Peptidase A1" evidence="5">
    <location>
        <begin position="176"/>
        <end position="560"/>
    </location>
</feature>
<dbReference type="Proteomes" id="UP000187013">
    <property type="component" value="Unassembled WGS sequence"/>
</dbReference>
<dbReference type="InterPro" id="IPR021109">
    <property type="entry name" value="Peptidase_aspartic_dom_sf"/>
</dbReference>
<keyword evidence="3" id="KW-0472">Membrane</keyword>
<keyword evidence="3" id="KW-0812">Transmembrane</keyword>
<keyword evidence="3" id="KW-1133">Transmembrane helix</keyword>
<feature type="compositionally biased region" description="Low complexity" evidence="2">
    <location>
        <begin position="64"/>
        <end position="105"/>
    </location>
</feature>
<dbReference type="Pfam" id="PF00026">
    <property type="entry name" value="Asp"/>
    <property type="match status" value="1"/>
</dbReference>
<evidence type="ECO:0000256" key="1">
    <source>
        <dbReference type="ARBA" id="ARBA00007447"/>
    </source>
</evidence>
<feature type="transmembrane region" description="Helical" evidence="3">
    <location>
        <begin position="702"/>
        <end position="719"/>
    </location>
</feature>
<evidence type="ECO:0000259" key="5">
    <source>
        <dbReference type="PROSITE" id="PS51767"/>
    </source>
</evidence>
<dbReference type="PRINTS" id="PR00792">
    <property type="entry name" value="PEPSIN"/>
</dbReference>
<dbReference type="PROSITE" id="PS51767">
    <property type="entry name" value="PEPTIDASE_A1"/>
    <property type="match status" value="1"/>
</dbReference>
<dbReference type="Gene3D" id="2.40.70.10">
    <property type="entry name" value="Acid Proteases"/>
    <property type="match status" value="2"/>
</dbReference>
<feature type="signal peptide" evidence="4">
    <location>
        <begin position="1"/>
        <end position="26"/>
    </location>
</feature>
<gene>
    <name evidence="6" type="ORF">ZYGR_0A02880</name>
</gene>
<feature type="compositionally biased region" description="Gly residues" evidence="2">
    <location>
        <begin position="32"/>
        <end position="52"/>
    </location>
</feature>
<protein>
    <recommendedName>
        <fullName evidence="5">Peptidase A1 domain-containing protein</fullName>
    </recommendedName>
</protein>
<keyword evidence="4" id="KW-0732">Signal</keyword>
<dbReference type="OrthoDB" id="771136at2759"/>
<dbReference type="InterPro" id="IPR001461">
    <property type="entry name" value="Aspartic_peptidase_A1"/>
</dbReference>
<dbReference type="GO" id="GO:0006508">
    <property type="term" value="P:proteolysis"/>
    <property type="evidence" value="ECO:0007669"/>
    <property type="project" value="InterPro"/>
</dbReference>
<reference evidence="6 7" key="1">
    <citation type="submission" date="2016-08" db="EMBL/GenBank/DDBJ databases">
        <title>Draft genome sequence of allopolyploid Zygosaccharomyces rouxii.</title>
        <authorList>
            <person name="Watanabe J."/>
            <person name="Uehara K."/>
            <person name="Mogi Y."/>
            <person name="Tsukioka Y."/>
        </authorList>
    </citation>
    <scope>NUCLEOTIDE SEQUENCE [LARGE SCALE GENOMIC DNA]</scope>
    <source>
        <strain evidence="6 7">NBRC 110957</strain>
    </source>
</reference>
<evidence type="ECO:0000256" key="4">
    <source>
        <dbReference type="SAM" id="SignalP"/>
    </source>
</evidence>
<sequence length="720" mass="77255">MIRNGFGPSMIKIWLFLLIWLPCIIAKGGHAGGGHAGGGHAGGGHVGGGHGSESGSDGKKGSGDSKSTTEVSSSDSESESSPNSNSHSGSKPGSNSNSHPNSKPGGKAGSKPAASSRVNEEGPSASQHKKTAIGHHTSAYAVCNGNSKSSSSHQRRSTVQQVLPTISLNRDNNSLYYTNVSIGTPGQKQPLVIDIVEPYNWVTHNHFESHDPISSNSSGSYQSNLSRTSQQVDGSHVFHLDFVDLDDINATAMMDKISFESLSLKNQSSHTINNTQNDGSGALYNSHSLTLSNSSFFEINDTTSSKGVLGLGGKINDKGTDIDSSQFDSSFFLLESLRDNGIIESLSYSLWLGGDTRPYYDVGRNVPDEINCGKLILGGVDPYYYSGPLKKFNNLIFLDSRTDMLSRGYPVLPMRTINVVSATGNSINVTNENFLTPVLLDSRYSFSHLPAETIVQIAVQVNAIYMKEVDMFVVSCKIADMGVNIQFEFGDVSIDVPFKDFLMSTHNPETNSTMKFSGGDEACFMTMVSSEETGFNILGTSFLRNVYLAVDHDDQSIAIAQARRKYTTLITPDGAGTSATASISHYLSPSLSSTGKATPIASGYIPYAVSSNETLSMTLSPSQPPETRIPDQFTATVFSNGLISTGRSFYNTYRSTSSSSTVPTDFASFTVTSAQRTSSTGQQGNKGSNAYRLKPPEIANKYWISHIFLLAGSIMLVMIW</sequence>
<dbReference type="eggNOG" id="KOG1339">
    <property type="taxonomic scope" value="Eukaryota"/>
</dbReference>
<comment type="caution">
    <text evidence="6">The sequence shown here is derived from an EMBL/GenBank/DDBJ whole genome shotgun (WGS) entry which is preliminary data.</text>
</comment>
<dbReference type="EMBL" id="BDGX01000001">
    <property type="protein sequence ID" value="GAV46694.1"/>
    <property type="molecule type" value="Genomic_DNA"/>
</dbReference>
<dbReference type="PANTHER" id="PTHR47966">
    <property type="entry name" value="BETA-SITE APP-CLEAVING ENZYME, ISOFORM A-RELATED"/>
    <property type="match status" value="1"/>
</dbReference>
<accession>A0A1Q2ZTJ3</accession>
<dbReference type="GO" id="GO:0004190">
    <property type="term" value="F:aspartic-type endopeptidase activity"/>
    <property type="evidence" value="ECO:0007669"/>
    <property type="project" value="InterPro"/>
</dbReference>
<proteinExistence type="inferred from homology"/>
<evidence type="ECO:0000313" key="7">
    <source>
        <dbReference type="Proteomes" id="UP000187013"/>
    </source>
</evidence>
<evidence type="ECO:0000256" key="2">
    <source>
        <dbReference type="SAM" id="MobiDB-lite"/>
    </source>
</evidence>
<evidence type="ECO:0000256" key="3">
    <source>
        <dbReference type="SAM" id="Phobius"/>
    </source>
</evidence>
<feature type="region of interest" description="Disordered" evidence="2">
    <location>
        <begin position="32"/>
        <end position="131"/>
    </location>
</feature>
<dbReference type="AlphaFoldDB" id="A0A1Q2ZTJ3"/>
<feature type="chain" id="PRO_5012704461" description="Peptidase A1 domain-containing protein" evidence="4">
    <location>
        <begin position="27"/>
        <end position="720"/>
    </location>
</feature>
<comment type="similarity">
    <text evidence="1">Belongs to the peptidase A1 family.</text>
</comment>
<dbReference type="PANTHER" id="PTHR47966:SF51">
    <property type="entry name" value="BETA-SITE APP-CLEAVING ENZYME, ISOFORM A-RELATED"/>
    <property type="match status" value="1"/>
</dbReference>
<dbReference type="InterPro" id="IPR033121">
    <property type="entry name" value="PEPTIDASE_A1"/>
</dbReference>